<evidence type="ECO:0000256" key="12">
    <source>
        <dbReference type="ARBA" id="ARBA00049187"/>
    </source>
</evidence>
<evidence type="ECO:0000256" key="15">
    <source>
        <dbReference type="PIRSR" id="PIRSR000350-4"/>
    </source>
</evidence>
<evidence type="ECO:0000256" key="14">
    <source>
        <dbReference type="PIRSR" id="PIRSR000350-3"/>
    </source>
</evidence>
<keyword evidence="6 16" id="KW-0285">Flavoprotein</keyword>
<accession>A0A1X9M8J6</accession>
<dbReference type="GO" id="GO:0004148">
    <property type="term" value="F:dihydrolipoyl dehydrogenase (NADH) activity"/>
    <property type="evidence" value="ECO:0007669"/>
    <property type="project" value="UniProtKB-EC"/>
</dbReference>
<evidence type="ECO:0000256" key="3">
    <source>
        <dbReference type="ARBA" id="ARBA00012608"/>
    </source>
</evidence>
<evidence type="ECO:0000313" key="18">
    <source>
        <dbReference type="EMBL" id="ARK29726.1"/>
    </source>
</evidence>
<evidence type="ECO:0000256" key="5">
    <source>
        <dbReference type="ARBA" id="ARBA00022490"/>
    </source>
</evidence>
<feature type="binding site" evidence="14">
    <location>
        <begin position="282"/>
        <end position="289"/>
    </location>
    <ligand>
        <name>NAD(+)</name>
        <dbReference type="ChEBI" id="CHEBI:57540"/>
    </ligand>
</feature>
<dbReference type="Pfam" id="PF02852">
    <property type="entry name" value="Pyr_redox_dim"/>
    <property type="match status" value="1"/>
</dbReference>
<dbReference type="PRINTS" id="PR00368">
    <property type="entry name" value="FADPNR"/>
</dbReference>
<dbReference type="KEGG" id="bkw:BkAM31D_07550"/>
<feature type="binding site" evidence="14">
    <location>
        <position position="372"/>
    </location>
    <ligand>
        <name>NAD(+)</name>
        <dbReference type="ChEBI" id="CHEBI:57540"/>
    </ligand>
</feature>
<dbReference type="PROSITE" id="PS00076">
    <property type="entry name" value="PYRIDINE_REDOX_1"/>
    <property type="match status" value="1"/>
</dbReference>
<evidence type="ECO:0000256" key="2">
    <source>
        <dbReference type="ARBA" id="ARBA00007532"/>
    </source>
</evidence>
<feature type="binding site" evidence="14">
    <location>
        <position position="410"/>
    </location>
    <ligand>
        <name>FAD</name>
        <dbReference type="ChEBI" id="CHEBI:57692"/>
    </ligand>
</feature>
<feature type="binding site" evidence="14">
    <location>
        <position position="305"/>
    </location>
    <ligand>
        <name>NAD(+)</name>
        <dbReference type="ChEBI" id="CHEBI:57540"/>
    </ligand>
</feature>
<proteinExistence type="inferred from homology"/>
<evidence type="ECO:0000313" key="19">
    <source>
        <dbReference type="Proteomes" id="UP000193006"/>
    </source>
</evidence>
<dbReference type="InterPro" id="IPR001100">
    <property type="entry name" value="Pyr_nuc-diS_OxRdtase"/>
</dbReference>
<reference evidence="18 19" key="1">
    <citation type="submission" date="2017-04" db="EMBL/GenBank/DDBJ databases">
        <title>Bacillus krulwichiae AM31D Genome sequencing and assembly.</title>
        <authorList>
            <person name="Krulwich T.A."/>
            <person name="Anastor L."/>
            <person name="Ehrlich R."/>
            <person name="Ehrlich G.D."/>
            <person name="Janto B."/>
        </authorList>
    </citation>
    <scope>NUCLEOTIDE SEQUENCE [LARGE SCALE GENOMIC DNA]</scope>
    <source>
        <strain evidence="18 19">AM31D</strain>
    </source>
</reference>
<dbReference type="InterPro" id="IPR023753">
    <property type="entry name" value="FAD/NAD-binding_dom"/>
</dbReference>
<dbReference type="InterPro" id="IPR050151">
    <property type="entry name" value="Class-I_Pyr_Nuc-Dis_Oxidored"/>
</dbReference>
<dbReference type="STRING" id="199441.BkAM31D_07550"/>
<dbReference type="PANTHER" id="PTHR22912">
    <property type="entry name" value="DISULFIDE OXIDOREDUCTASE"/>
    <property type="match status" value="1"/>
</dbReference>
<organism evidence="18 19">
    <name type="scientific">Halalkalibacter krulwichiae</name>
    <dbReference type="NCBI Taxonomy" id="199441"/>
    <lineage>
        <taxon>Bacteria</taxon>
        <taxon>Bacillati</taxon>
        <taxon>Bacillota</taxon>
        <taxon>Bacilli</taxon>
        <taxon>Bacillales</taxon>
        <taxon>Bacillaceae</taxon>
        <taxon>Halalkalibacter</taxon>
    </lineage>
</organism>
<keyword evidence="19" id="KW-1185">Reference proteome</keyword>
<dbReference type="EC" id="1.8.1.4" evidence="3 16"/>
<comment type="subcellular location">
    <subcellularLocation>
        <location evidence="1">Cytoplasm</location>
    </subcellularLocation>
</comment>
<dbReference type="GO" id="GO:0050660">
    <property type="term" value="F:flavin adenine dinucleotide binding"/>
    <property type="evidence" value="ECO:0007669"/>
    <property type="project" value="InterPro"/>
</dbReference>
<dbReference type="Pfam" id="PF07992">
    <property type="entry name" value="Pyr_redox_2"/>
    <property type="match status" value="1"/>
</dbReference>
<dbReference type="SUPFAM" id="SSF51230">
    <property type="entry name" value="Single hybrid motif"/>
    <property type="match status" value="1"/>
</dbReference>
<evidence type="ECO:0000256" key="6">
    <source>
        <dbReference type="ARBA" id="ARBA00022630"/>
    </source>
</evidence>
<dbReference type="InterPro" id="IPR000089">
    <property type="entry name" value="Biotin_lipoyl"/>
</dbReference>
<evidence type="ECO:0000256" key="7">
    <source>
        <dbReference type="ARBA" id="ARBA00022827"/>
    </source>
</evidence>
<keyword evidence="8 16" id="KW-0560">Oxidoreductase</keyword>
<name>A0A1X9M8J6_9BACI</name>
<feature type="binding site" evidence="14">
    <location>
        <position position="153"/>
    </location>
    <ligand>
        <name>FAD</name>
        <dbReference type="ChEBI" id="CHEBI:57692"/>
    </ligand>
</feature>
<evidence type="ECO:0000256" key="9">
    <source>
        <dbReference type="ARBA" id="ARBA00023027"/>
    </source>
</evidence>
<dbReference type="Gene3D" id="2.40.50.100">
    <property type="match status" value="1"/>
</dbReference>
<evidence type="ECO:0000256" key="8">
    <source>
        <dbReference type="ARBA" id="ARBA00023002"/>
    </source>
</evidence>
<keyword evidence="11 16" id="KW-0676">Redox-active center</keyword>
<feature type="domain" description="Lipoyl-binding" evidence="17">
    <location>
        <begin position="3"/>
        <end position="78"/>
    </location>
</feature>
<dbReference type="NCBIfam" id="TIGR01350">
    <property type="entry name" value="lipoamide_DH"/>
    <property type="match status" value="1"/>
</dbReference>
<comment type="cofactor">
    <cofactor evidence="14 16">
        <name>FAD</name>
        <dbReference type="ChEBI" id="CHEBI:57692"/>
    </cofactor>
    <text evidence="14 16">Binds 1 FAD per subunit.</text>
</comment>
<dbReference type="InterPro" id="IPR036188">
    <property type="entry name" value="FAD/NAD-bd_sf"/>
</dbReference>
<dbReference type="Gene3D" id="3.30.390.30">
    <property type="match status" value="1"/>
</dbReference>
<comment type="similarity">
    <text evidence="2 16">Belongs to the class-I pyridine nucleotide-disulfide oxidoreductase family.</text>
</comment>
<keyword evidence="9 14" id="KW-0520">NAD</keyword>
<feature type="binding site" evidence="14">
    <location>
        <begin position="245"/>
        <end position="247"/>
    </location>
    <ligand>
        <name>FAD</name>
        <dbReference type="ChEBI" id="CHEBI:57692"/>
    </ligand>
</feature>
<comment type="catalytic activity">
    <reaction evidence="12 16">
        <text>N(6)-[(R)-dihydrolipoyl]-L-lysyl-[protein] + NAD(+) = N(6)-[(R)-lipoyl]-L-lysyl-[protein] + NADH + H(+)</text>
        <dbReference type="Rhea" id="RHEA:15045"/>
        <dbReference type="Rhea" id="RHEA-COMP:10474"/>
        <dbReference type="Rhea" id="RHEA-COMP:10475"/>
        <dbReference type="ChEBI" id="CHEBI:15378"/>
        <dbReference type="ChEBI" id="CHEBI:57540"/>
        <dbReference type="ChEBI" id="CHEBI:57945"/>
        <dbReference type="ChEBI" id="CHEBI:83099"/>
        <dbReference type="ChEBI" id="CHEBI:83100"/>
        <dbReference type="EC" id="1.8.1.4"/>
    </reaction>
</comment>
<dbReference type="SUPFAM" id="SSF55424">
    <property type="entry name" value="FAD/NAD-linked reductases, dimerisation (C-terminal) domain"/>
    <property type="match status" value="1"/>
</dbReference>
<dbReference type="EMBL" id="CP020814">
    <property type="protein sequence ID" value="ARK29726.1"/>
    <property type="molecule type" value="Genomic_DNA"/>
</dbReference>
<gene>
    <name evidence="18" type="primary">lpd</name>
    <name evidence="18" type="ORF">BkAM31D_07550</name>
</gene>
<evidence type="ECO:0000256" key="16">
    <source>
        <dbReference type="RuleBase" id="RU003692"/>
    </source>
</evidence>
<dbReference type="SUPFAM" id="SSF51905">
    <property type="entry name" value="FAD/NAD(P)-binding domain"/>
    <property type="match status" value="1"/>
</dbReference>
<dbReference type="Gene3D" id="3.50.50.60">
    <property type="entry name" value="FAD/NAD(P)-binding domain"/>
    <property type="match status" value="2"/>
</dbReference>
<keyword evidence="14" id="KW-0547">Nucleotide-binding</keyword>
<keyword evidence="10" id="KW-1015">Disulfide bond</keyword>
<protein>
    <recommendedName>
        <fullName evidence="4 16">Dihydrolipoyl dehydrogenase</fullName>
        <ecNumber evidence="3 16">1.8.1.4</ecNumber>
    </recommendedName>
</protein>
<dbReference type="InterPro" id="IPR006258">
    <property type="entry name" value="Lipoamide_DH"/>
</dbReference>
<dbReference type="Pfam" id="PF00364">
    <property type="entry name" value="Biotin_lipoyl"/>
    <property type="match status" value="1"/>
</dbReference>
<evidence type="ECO:0000256" key="4">
    <source>
        <dbReference type="ARBA" id="ARBA00016961"/>
    </source>
</evidence>
<dbReference type="InterPro" id="IPR004099">
    <property type="entry name" value="Pyr_nucl-diS_OxRdtase_dimer"/>
</dbReference>
<dbReference type="PIRSF" id="PIRSF000350">
    <property type="entry name" value="Mercury_reductase_MerA"/>
    <property type="match status" value="1"/>
</dbReference>
<dbReference type="PROSITE" id="PS50968">
    <property type="entry name" value="BIOTINYL_LIPOYL"/>
    <property type="match status" value="1"/>
</dbReference>
<keyword evidence="5" id="KW-0963">Cytoplasm</keyword>
<dbReference type="InterPro" id="IPR011053">
    <property type="entry name" value="Single_hybrid_motif"/>
</dbReference>
<evidence type="ECO:0000256" key="11">
    <source>
        <dbReference type="ARBA" id="ARBA00023284"/>
    </source>
</evidence>
<dbReference type="InterPro" id="IPR012999">
    <property type="entry name" value="Pyr_OxRdtase_I_AS"/>
</dbReference>
<sequence length="563" mass="60452">MMKKNIIIPKAGLTMTEATIEHWMVDIGDYVMKDQAIAEILTEKMIIEVTAPEEGTINSIIKNVGDDVKVGDIVATMEVEGEERVSVDSEERERQELPVTNKELTQYTVAVIGGGPGGYTAAIRAAQLGGKVVLIERENLGGVCLNSGCIPTKTVLKGVEFSKVHLKAAEFGVRYNAPDVDFKKLMEHKGKVVTQLRKGVSHLLQKNEIDVINGTGKVLGSSLIEVTKENGEIEKVSSENIILATGSKAAIPNIEGIHETSYMTSEEALKQTQLPESIAIVGAGAIGCEFAGIYAPLGVKVTLIESSNDILPGFDNDVVKVLKDSLRNDGVTISTSSFVTEIVESGNYKKVLFEKDGQLEEIEVEEVLVATGRKPNIDELEGSGLHITGGKVTVDEKMRTNISNIYAVGDVTGKHNLAHVAATQGIVAAENCMNISSKITDRYIPVCIYTSPEIASIGLSETEAKQKGINFQVGKFQFNANGRALSNGSPDGFVKVLREEKYNQILGVQIVGECASELISEATLALNLESTTDEISLTIHAHPTLSEGFLEAVLASMGKAIHS</sequence>
<dbReference type="AlphaFoldDB" id="A0A1X9M8J6"/>
<evidence type="ECO:0000256" key="13">
    <source>
        <dbReference type="PIRSR" id="PIRSR000350-2"/>
    </source>
</evidence>
<dbReference type="GO" id="GO:0006103">
    <property type="term" value="P:2-oxoglutarate metabolic process"/>
    <property type="evidence" value="ECO:0007669"/>
    <property type="project" value="TreeGrafter"/>
</dbReference>
<dbReference type="CDD" id="cd06849">
    <property type="entry name" value="lipoyl_domain"/>
    <property type="match status" value="1"/>
</dbReference>
<dbReference type="GO" id="GO:0005737">
    <property type="term" value="C:cytoplasm"/>
    <property type="evidence" value="ECO:0007669"/>
    <property type="project" value="UniProtKB-SubCell"/>
</dbReference>
<evidence type="ECO:0000256" key="1">
    <source>
        <dbReference type="ARBA" id="ARBA00004496"/>
    </source>
</evidence>
<dbReference type="PANTHER" id="PTHR22912:SF217">
    <property type="entry name" value="DIHYDROLIPOYL DEHYDROGENASE"/>
    <property type="match status" value="1"/>
</dbReference>
<evidence type="ECO:0000256" key="10">
    <source>
        <dbReference type="ARBA" id="ARBA00023157"/>
    </source>
</evidence>
<dbReference type="FunFam" id="3.30.390.30:FF:000001">
    <property type="entry name" value="Dihydrolipoyl dehydrogenase"/>
    <property type="match status" value="1"/>
</dbReference>
<dbReference type="InterPro" id="IPR016156">
    <property type="entry name" value="FAD/NAD-linked_Rdtase_dimer_sf"/>
</dbReference>
<feature type="disulfide bond" description="Redox-active" evidence="15">
    <location>
        <begin position="144"/>
        <end position="149"/>
    </location>
</feature>
<dbReference type="PRINTS" id="PR00411">
    <property type="entry name" value="PNDRDTASEI"/>
</dbReference>
<evidence type="ECO:0000259" key="17">
    <source>
        <dbReference type="PROSITE" id="PS50968"/>
    </source>
</evidence>
<keyword evidence="7 14" id="KW-0274">FAD</keyword>
<dbReference type="Proteomes" id="UP000193006">
    <property type="component" value="Chromosome"/>
</dbReference>
<feature type="binding site" evidence="14">
    <location>
        <position position="216"/>
    </location>
    <ligand>
        <name>FAD</name>
        <dbReference type="ChEBI" id="CHEBI:57692"/>
    </ligand>
</feature>
<comment type="miscellaneous">
    <text evidence="16">The active site is a redox-active disulfide bond.</text>
</comment>
<feature type="active site" description="Proton acceptor" evidence="13">
    <location>
        <position position="542"/>
    </location>
</feature>